<name>A0ABQ8JTD1_DERPT</name>
<comment type="caution">
    <text evidence="1">The sequence shown here is derived from an EMBL/GenBank/DDBJ whole genome shotgun (WGS) entry which is preliminary data.</text>
</comment>
<accession>A0ABQ8JTD1</accession>
<evidence type="ECO:0000313" key="2">
    <source>
        <dbReference type="Proteomes" id="UP000887458"/>
    </source>
</evidence>
<keyword evidence="2" id="KW-1185">Reference proteome</keyword>
<sequence>MVHVTAELNWMDNPNRTACYLINDKTNYHDSIIITNDNNNKKLNKHKLDLIIVCLDLKTVKTFHYDMKKINQSIKTNQIFWQNFQGENRISNILHYYFICNLVVSVKIRIDTIDCEDDGDVMRLSSIKQNEITLP</sequence>
<proteinExistence type="predicted"/>
<dbReference type="EMBL" id="NJHN03000017">
    <property type="protein sequence ID" value="KAH9425822.1"/>
    <property type="molecule type" value="Genomic_DNA"/>
</dbReference>
<protein>
    <submittedName>
        <fullName evidence="1">Uncharacterized protein</fullName>
    </submittedName>
</protein>
<organism evidence="1 2">
    <name type="scientific">Dermatophagoides pteronyssinus</name>
    <name type="common">European house dust mite</name>
    <dbReference type="NCBI Taxonomy" id="6956"/>
    <lineage>
        <taxon>Eukaryota</taxon>
        <taxon>Metazoa</taxon>
        <taxon>Ecdysozoa</taxon>
        <taxon>Arthropoda</taxon>
        <taxon>Chelicerata</taxon>
        <taxon>Arachnida</taxon>
        <taxon>Acari</taxon>
        <taxon>Acariformes</taxon>
        <taxon>Sarcoptiformes</taxon>
        <taxon>Astigmata</taxon>
        <taxon>Psoroptidia</taxon>
        <taxon>Analgoidea</taxon>
        <taxon>Pyroglyphidae</taxon>
        <taxon>Dermatophagoidinae</taxon>
        <taxon>Dermatophagoides</taxon>
    </lineage>
</organism>
<gene>
    <name evidence="1" type="ORF">DERP_005040</name>
</gene>
<evidence type="ECO:0000313" key="1">
    <source>
        <dbReference type="EMBL" id="KAH9425822.1"/>
    </source>
</evidence>
<reference evidence="1 2" key="1">
    <citation type="journal article" date="2018" name="J. Allergy Clin. Immunol.">
        <title>High-quality assembly of Dermatophagoides pteronyssinus genome and transcriptome reveals a wide range of novel allergens.</title>
        <authorList>
            <person name="Liu X.Y."/>
            <person name="Yang K.Y."/>
            <person name="Wang M.Q."/>
            <person name="Kwok J.S."/>
            <person name="Zeng X."/>
            <person name="Yang Z."/>
            <person name="Xiao X.J."/>
            <person name="Lau C.P."/>
            <person name="Li Y."/>
            <person name="Huang Z.M."/>
            <person name="Ba J.G."/>
            <person name="Yim A.K."/>
            <person name="Ouyang C.Y."/>
            <person name="Ngai S.M."/>
            <person name="Chan T.F."/>
            <person name="Leung E.L."/>
            <person name="Liu L."/>
            <person name="Liu Z.G."/>
            <person name="Tsui S.K."/>
        </authorList>
    </citation>
    <scope>NUCLEOTIDE SEQUENCE [LARGE SCALE GENOMIC DNA]</scope>
    <source>
        <strain evidence="1">Derp</strain>
    </source>
</reference>
<dbReference type="Proteomes" id="UP000887458">
    <property type="component" value="Unassembled WGS sequence"/>
</dbReference>
<reference evidence="1 2" key="2">
    <citation type="journal article" date="2022" name="Mol. Biol. Evol.">
        <title>Comparative Genomics Reveals Insights into the Divergent Evolution of Astigmatic Mites and Household Pest Adaptations.</title>
        <authorList>
            <person name="Xiong Q."/>
            <person name="Wan A.T."/>
            <person name="Liu X."/>
            <person name="Fung C.S."/>
            <person name="Xiao X."/>
            <person name="Malainual N."/>
            <person name="Hou J."/>
            <person name="Wang L."/>
            <person name="Wang M."/>
            <person name="Yang K.Y."/>
            <person name="Cui Y."/>
            <person name="Leung E.L."/>
            <person name="Nong W."/>
            <person name="Shin S.K."/>
            <person name="Au S.W."/>
            <person name="Jeong K.Y."/>
            <person name="Chew F.T."/>
            <person name="Hui J.H."/>
            <person name="Leung T.F."/>
            <person name="Tungtrongchitr A."/>
            <person name="Zhong N."/>
            <person name="Liu Z."/>
            <person name="Tsui S.K."/>
        </authorList>
    </citation>
    <scope>NUCLEOTIDE SEQUENCE [LARGE SCALE GENOMIC DNA]</scope>
    <source>
        <strain evidence="1">Derp</strain>
    </source>
</reference>